<dbReference type="KEGG" id="ani:ANIA_04276"/>
<protein>
    <recommendedName>
        <fullName evidence="4">Reverse transcriptase Ty1/copia-type domain-containing protein</fullName>
    </recommendedName>
</protein>
<dbReference type="EMBL" id="BN001302">
    <property type="protein sequence ID" value="CBF74340.1"/>
    <property type="molecule type" value="Genomic_DNA"/>
</dbReference>
<accession>C8V400</accession>
<feature type="region of interest" description="Disordered" evidence="1">
    <location>
        <begin position="297"/>
        <end position="411"/>
    </location>
</feature>
<feature type="compositionally biased region" description="Polar residues" evidence="1">
    <location>
        <begin position="334"/>
        <end position="377"/>
    </location>
</feature>
<dbReference type="VEuPathDB" id="FungiDB:AN4276"/>
<dbReference type="AlphaFoldDB" id="C8V400"/>
<name>C8V400_EMENI</name>
<reference evidence="3" key="1">
    <citation type="journal article" date="2005" name="Nature">
        <title>Sequencing of Aspergillus nidulans and comparative analysis with A. fumigatus and A. oryzae.</title>
        <authorList>
            <person name="Galagan J.E."/>
            <person name="Calvo S.E."/>
            <person name="Cuomo C."/>
            <person name="Ma L.J."/>
            <person name="Wortman J.R."/>
            <person name="Batzoglou S."/>
            <person name="Lee S.I."/>
            <person name="Basturkmen M."/>
            <person name="Spevak C.C."/>
            <person name="Clutterbuck J."/>
            <person name="Kapitonov V."/>
            <person name="Jurka J."/>
            <person name="Scazzocchio C."/>
            <person name="Farman M."/>
            <person name="Butler J."/>
            <person name="Purcell S."/>
            <person name="Harris S."/>
            <person name="Braus G.H."/>
            <person name="Draht O."/>
            <person name="Busch S."/>
            <person name="D'Enfert C."/>
            <person name="Bouchier C."/>
            <person name="Goldman G.H."/>
            <person name="Bell-Pedersen D."/>
            <person name="Griffiths-Jones S."/>
            <person name="Doonan J.H."/>
            <person name="Yu J."/>
            <person name="Vienken K."/>
            <person name="Pain A."/>
            <person name="Freitag M."/>
            <person name="Selker E.U."/>
            <person name="Archer D.B."/>
            <person name="Penalva M.A."/>
            <person name="Oakley B.R."/>
            <person name="Momany M."/>
            <person name="Tanaka T."/>
            <person name="Kumagai T."/>
            <person name="Asai K."/>
            <person name="Machida M."/>
            <person name="Nierman W.C."/>
            <person name="Denning D.W."/>
            <person name="Caddick M."/>
            <person name="Hynes M."/>
            <person name="Paoletti M."/>
            <person name="Fischer R."/>
            <person name="Miller B."/>
            <person name="Dyer P."/>
            <person name="Sachs M.S."/>
            <person name="Osmani S.A."/>
            <person name="Birren B.W."/>
        </authorList>
    </citation>
    <scope>NUCLEOTIDE SEQUENCE [LARGE SCALE GENOMIC DNA]</scope>
    <source>
        <strain evidence="3">FGSC A4 / ATCC 38163 / CBS 112.46 / NRRL 194 / M139</strain>
    </source>
</reference>
<dbReference type="Proteomes" id="UP000000560">
    <property type="component" value="Chromosome II"/>
</dbReference>
<dbReference type="PANTHER" id="PTHR11439">
    <property type="entry name" value="GAG-POL-RELATED RETROTRANSPOSON"/>
    <property type="match status" value="1"/>
</dbReference>
<dbReference type="InParanoid" id="C8V400"/>
<feature type="compositionally biased region" description="Low complexity" evidence="1">
    <location>
        <begin position="297"/>
        <end position="316"/>
    </location>
</feature>
<evidence type="ECO:0000256" key="1">
    <source>
        <dbReference type="SAM" id="MobiDB-lite"/>
    </source>
</evidence>
<dbReference type="GeneID" id="2873696"/>
<sequence>MKLLHNEEQATPGQIHEYQQKTGSALFPTIITRPDAALAVNELARFSRNPSPSHMEAINQVIAYLYHTRYLALEFSASEYADEIFICTSDASFANNEDRKSTGGYLCKLFGAPIEWKSGKQRAVTTSTTEAEYVALAEAAKATYWWRRVFKSLEFDPGHTFAVYCDNKQTIDLLVKDTAQRSKLRHVDINRSWLRQEVQEGRLHIKWIPTNQMTADGFTKPLPVQKHQKFIKMLNLVDIKDLIHDQIGCSIELDFDAGNYVDPDALYESCCRFMMLDLPSTGVSIKLRFPLERMLSTPPISVPPSSSRQRRASFASGLSFPEYKPGNQGLASPPTGSMASTMANAQANQRRRLSITTLGLSGSPTQTLPYGNRNFRQGSISSSVGSSPGNPEEAIAEDENSPPGTMPRSPFVRRLSFGAQALRDARAGSIGNGEGFNWSEALRARAERGPLSPNSAQAQQAPQTQHRRSASVASLDLPAREMPKQPKQVNKPDFFQEKILRGDFMD</sequence>
<evidence type="ECO:0000313" key="2">
    <source>
        <dbReference type="EMBL" id="CBF74340.1"/>
    </source>
</evidence>
<dbReference type="eggNOG" id="KOG0017">
    <property type="taxonomic scope" value="Eukaryota"/>
</dbReference>
<evidence type="ECO:0008006" key="4">
    <source>
        <dbReference type="Google" id="ProtNLM"/>
    </source>
</evidence>
<gene>
    <name evidence="2" type="ORF">ANIA_04276</name>
</gene>
<dbReference type="RefSeq" id="XP_050467314.1">
    <property type="nucleotide sequence ID" value="XM_050611269.1"/>
</dbReference>
<keyword evidence="3" id="KW-1185">Reference proteome</keyword>
<feature type="region of interest" description="Disordered" evidence="1">
    <location>
        <begin position="447"/>
        <end position="494"/>
    </location>
</feature>
<organism evidence="2 3">
    <name type="scientific">Emericella nidulans (strain FGSC A4 / ATCC 38163 / CBS 112.46 / NRRL 194 / M139)</name>
    <name type="common">Aspergillus nidulans</name>
    <dbReference type="NCBI Taxonomy" id="227321"/>
    <lineage>
        <taxon>Eukaryota</taxon>
        <taxon>Fungi</taxon>
        <taxon>Dikarya</taxon>
        <taxon>Ascomycota</taxon>
        <taxon>Pezizomycotina</taxon>
        <taxon>Eurotiomycetes</taxon>
        <taxon>Eurotiomycetidae</taxon>
        <taxon>Eurotiales</taxon>
        <taxon>Aspergillaceae</taxon>
        <taxon>Aspergillus</taxon>
        <taxon>Aspergillus subgen. Nidulantes</taxon>
    </lineage>
</organism>
<proteinExistence type="predicted"/>
<evidence type="ECO:0000313" key="3">
    <source>
        <dbReference type="Proteomes" id="UP000000560"/>
    </source>
</evidence>
<dbReference type="HOGENOM" id="CLU_483135_0_0_1"/>
<reference evidence="3" key="2">
    <citation type="journal article" date="2009" name="Fungal Genet. Biol.">
        <title>The 2008 update of the Aspergillus nidulans genome annotation: a community effort.</title>
        <authorList>
            <person name="Wortman J.R."/>
            <person name="Gilsenan J.M."/>
            <person name="Joardar V."/>
            <person name="Deegan J."/>
            <person name="Clutterbuck J."/>
            <person name="Andersen M.R."/>
            <person name="Archer D."/>
            <person name="Bencina M."/>
            <person name="Braus G."/>
            <person name="Coutinho P."/>
            <person name="von Dohren H."/>
            <person name="Doonan J."/>
            <person name="Driessen A.J."/>
            <person name="Durek P."/>
            <person name="Espeso E."/>
            <person name="Fekete E."/>
            <person name="Flipphi M."/>
            <person name="Estrada C.G."/>
            <person name="Geysens S."/>
            <person name="Goldman G."/>
            <person name="de Groot P.W."/>
            <person name="Hansen K."/>
            <person name="Harris S.D."/>
            <person name="Heinekamp T."/>
            <person name="Helmstaedt K."/>
            <person name="Henrissat B."/>
            <person name="Hofmann G."/>
            <person name="Homan T."/>
            <person name="Horio T."/>
            <person name="Horiuchi H."/>
            <person name="James S."/>
            <person name="Jones M."/>
            <person name="Karaffa L."/>
            <person name="Karanyi Z."/>
            <person name="Kato M."/>
            <person name="Keller N."/>
            <person name="Kelly D.E."/>
            <person name="Kiel J.A."/>
            <person name="Kim J.M."/>
            <person name="van der Klei I.J."/>
            <person name="Klis F.M."/>
            <person name="Kovalchuk A."/>
            <person name="Krasevec N."/>
            <person name="Kubicek C.P."/>
            <person name="Liu B."/>
            <person name="Maccabe A."/>
            <person name="Meyer V."/>
            <person name="Mirabito P."/>
            <person name="Miskei M."/>
            <person name="Mos M."/>
            <person name="Mullins J."/>
            <person name="Nelson D.R."/>
            <person name="Nielsen J."/>
            <person name="Oakley B.R."/>
            <person name="Osmani S.A."/>
            <person name="Pakula T."/>
            <person name="Paszewski A."/>
            <person name="Paulsen I."/>
            <person name="Pilsyk S."/>
            <person name="Pocsi I."/>
            <person name="Punt P.J."/>
            <person name="Ram A.F."/>
            <person name="Ren Q."/>
            <person name="Robellet X."/>
            <person name="Robson G."/>
            <person name="Seiboth B."/>
            <person name="van Solingen P."/>
            <person name="Specht T."/>
            <person name="Sun J."/>
            <person name="Taheri-Talesh N."/>
            <person name="Takeshita N."/>
            <person name="Ussery D."/>
            <person name="vanKuyk P.A."/>
            <person name="Visser H."/>
            <person name="van de Vondervoort P.J."/>
            <person name="de Vries R.P."/>
            <person name="Walton J."/>
            <person name="Xiang X."/>
            <person name="Xiong Y."/>
            <person name="Zeng A.P."/>
            <person name="Brandt B.W."/>
            <person name="Cornell M.J."/>
            <person name="van den Hondel C.A."/>
            <person name="Visser J."/>
            <person name="Oliver S.G."/>
            <person name="Turner G."/>
        </authorList>
    </citation>
    <scope>GENOME REANNOTATION</scope>
    <source>
        <strain evidence="3">FGSC A4 / ATCC 38163 / CBS 112.46 / NRRL 194 / M139</strain>
    </source>
</reference>
<dbReference type="PANTHER" id="PTHR11439:SF438">
    <property type="entry name" value="REVERSE TRANSCRIPTASE TY1_COPIA-TYPE DOMAIN-CONTAINING PROTEIN"/>
    <property type="match status" value="1"/>
</dbReference>
<feature type="compositionally biased region" description="Low complexity" evidence="1">
    <location>
        <begin position="378"/>
        <end position="389"/>
    </location>
</feature>
<dbReference type="CDD" id="cd09272">
    <property type="entry name" value="RNase_HI_RT_Ty1"/>
    <property type="match status" value="1"/>
</dbReference>
<dbReference type="OrthoDB" id="5384020at2759"/>